<dbReference type="Proteomes" id="UP001162029">
    <property type="component" value="Unassembled WGS sequence"/>
</dbReference>
<keyword evidence="8" id="KW-1185">Reference proteome</keyword>
<evidence type="ECO:0000256" key="3">
    <source>
        <dbReference type="ARBA" id="ARBA00022833"/>
    </source>
</evidence>
<keyword evidence="2 4" id="KW-0863">Zinc-finger</keyword>
<feature type="zinc finger region" description="C3H1-type" evidence="4">
    <location>
        <begin position="254"/>
        <end position="282"/>
    </location>
</feature>
<reference evidence="7" key="1">
    <citation type="submission" date="2022-12" db="EMBL/GenBank/DDBJ databases">
        <authorList>
            <person name="Webb A."/>
        </authorList>
    </citation>
    <scope>NUCLEOTIDE SEQUENCE</scope>
    <source>
        <strain evidence="7">Pd1</strain>
    </source>
</reference>
<comment type="caution">
    <text evidence="7">The sequence shown here is derived from an EMBL/GenBank/DDBJ whole genome shotgun (WGS) entry which is preliminary data.</text>
</comment>
<accession>A0AAV0V8U9</accession>
<feature type="zinc finger region" description="C3H1-type" evidence="4">
    <location>
        <begin position="308"/>
        <end position="334"/>
    </location>
</feature>
<gene>
    <name evidence="7" type="ORF">PDE001_LOCUS10676</name>
</gene>
<evidence type="ECO:0000259" key="6">
    <source>
        <dbReference type="PROSITE" id="PS50103"/>
    </source>
</evidence>
<feature type="compositionally biased region" description="Polar residues" evidence="5">
    <location>
        <begin position="29"/>
        <end position="40"/>
    </location>
</feature>
<evidence type="ECO:0000256" key="2">
    <source>
        <dbReference type="ARBA" id="ARBA00022771"/>
    </source>
</evidence>
<dbReference type="AlphaFoldDB" id="A0AAV0V8U9"/>
<evidence type="ECO:0000313" key="8">
    <source>
        <dbReference type="Proteomes" id="UP001162029"/>
    </source>
</evidence>
<feature type="zinc finger region" description="C3H1-type" evidence="4">
    <location>
        <begin position="335"/>
        <end position="362"/>
    </location>
</feature>
<dbReference type="GO" id="GO:0005634">
    <property type="term" value="C:nucleus"/>
    <property type="evidence" value="ECO:0007669"/>
    <property type="project" value="TreeGrafter"/>
</dbReference>
<dbReference type="InterPro" id="IPR000571">
    <property type="entry name" value="Znf_CCCH"/>
</dbReference>
<dbReference type="SUPFAM" id="SSF90229">
    <property type="entry name" value="CCCH zinc finger"/>
    <property type="match status" value="1"/>
</dbReference>
<proteinExistence type="predicted"/>
<feature type="domain" description="C3H1-type" evidence="6">
    <location>
        <begin position="254"/>
        <end position="282"/>
    </location>
</feature>
<feature type="domain" description="C3H1-type" evidence="6">
    <location>
        <begin position="308"/>
        <end position="334"/>
    </location>
</feature>
<keyword evidence="3 4" id="KW-0862">Zinc</keyword>
<dbReference type="PANTHER" id="PTHR46156:SF1">
    <property type="entry name" value="ZINC FINGER CCCH DOMAIN-CONTAINING PROTEIN 3"/>
    <property type="match status" value="1"/>
</dbReference>
<evidence type="ECO:0000256" key="5">
    <source>
        <dbReference type="SAM" id="MobiDB-lite"/>
    </source>
</evidence>
<sequence length="443" mass="49000">MEEATLRAKIQAMKNLLKAKEQSGDGKATSASTSYGSTQSHHGHYQSKKYMQSTPVNRSWNRFSSPATTVNRSHMSVKSANKVWKRENASTDTTVSAVSPLKDKEREKALKMKAKKKTWTKPVKVVANKSKNMQLLRLEDGDYSIAKGGFSLVRAGVKKPTVTRHSDVAAASILVSRLNSNSGNIGSVKDVVTNGDKVIKRWSAEERKMTPMYRAGSMSLATKTGAACAALFRAKATMRRARMKHVHVANKLVKARTVNCSFYDRFGFCKNKDACRFIHDSRRVAMCRKFLKNECTDPKCLLSHQHDENKVPDCRMFLRGACTREDCKYRHVKVSATAEVCEPFTKGYCPKGGACLLRHELRKLPTTTAIGQESSNKLATISGMLSPPCSTLSGVMIASDPFPGPGSPKEDKAELSIQPNIRFASKHSADFPSLFDGLRRTPK</sequence>
<dbReference type="InterPro" id="IPR036855">
    <property type="entry name" value="Znf_CCCH_sf"/>
</dbReference>
<dbReference type="Pfam" id="PF00642">
    <property type="entry name" value="zf-CCCH"/>
    <property type="match status" value="1"/>
</dbReference>
<feature type="region of interest" description="Disordered" evidence="5">
    <location>
        <begin position="17"/>
        <end position="45"/>
    </location>
</feature>
<protein>
    <recommendedName>
        <fullName evidence="6">C3H1-type domain-containing protein</fullName>
    </recommendedName>
</protein>
<evidence type="ECO:0000313" key="7">
    <source>
        <dbReference type="EMBL" id="CAI5745621.1"/>
    </source>
</evidence>
<feature type="domain" description="C3H1-type" evidence="6">
    <location>
        <begin position="335"/>
        <end position="362"/>
    </location>
</feature>
<dbReference type="EMBL" id="CANTFM010002299">
    <property type="protein sequence ID" value="CAI5745621.1"/>
    <property type="molecule type" value="Genomic_DNA"/>
</dbReference>
<keyword evidence="1 4" id="KW-0479">Metal-binding</keyword>
<dbReference type="PANTHER" id="PTHR46156">
    <property type="entry name" value="CCCH ZINGC FINGER"/>
    <property type="match status" value="1"/>
</dbReference>
<dbReference type="GO" id="GO:0008270">
    <property type="term" value="F:zinc ion binding"/>
    <property type="evidence" value="ECO:0007669"/>
    <property type="project" value="UniProtKB-KW"/>
</dbReference>
<dbReference type="Gene3D" id="4.10.1000.10">
    <property type="entry name" value="Zinc finger, CCCH-type"/>
    <property type="match status" value="1"/>
</dbReference>
<name>A0AAV0V8U9_9STRA</name>
<dbReference type="PROSITE" id="PS50103">
    <property type="entry name" value="ZF_C3H1"/>
    <property type="match status" value="3"/>
</dbReference>
<dbReference type="SMART" id="SM00356">
    <property type="entry name" value="ZnF_C3H1"/>
    <property type="match status" value="4"/>
</dbReference>
<evidence type="ECO:0000256" key="4">
    <source>
        <dbReference type="PROSITE-ProRule" id="PRU00723"/>
    </source>
</evidence>
<organism evidence="7 8">
    <name type="scientific">Peronospora destructor</name>
    <dbReference type="NCBI Taxonomy" id="86335"/>
    <lineage>
        <taxon>Eukaryota</taxon>
        <taxon>Sar</taxon>
        <taxon>Stramenopiles</taxon>
        <taxon>Oomycota</taxon>
        <taxon>Peronosporomycetes</taxon>
        <taxon>Peronosporales</taxon>
        <taxon>Peronosporaceae</taxon>
        <taxon>Peronospora</taxon>
    </lineage>
</organism>
<evidence type="ECO:0000256" key="1">
    <source>
        <dbReference type="ARBA" id="ARBA00022723"/>
    </source>
</evidence>